<keyword evidence="5" id="KW-1185">Reference proteome</keyword>
<dbReference type="KEGG" id="hro:HELRODRAFT_145797"/>
<reference evidence="5" key="1">
    <citation type="submission" date="2012-12" db="EMBL/GenBank/DDBJ databases">
        <authorList>
            <person name="Hellsten U."/>
            <person name="Grimwood J."/>
            <person name="Chapman J.A."/>
            <person name="Shapiro H."/>
            <person name="Aerts A."/>
            <person name="Otillar R.P."/>
            <person name="Terry A.Y."/>
            <person name="Boore J.L."/>
            <person name="Simakov O."/>
            <person name="Marletaz F."/>
            <person name="Cho S.-J."/>
            <person name="Edsinger-Gonzales E."/>
            <person name="Havlak P."/>
            <person name="Kuo D.-H."/>
            <person name="Larsson T."/>
            <person name="Lv J."/>
            <person name="Arendt D."/>
            <person name="Savage R."/>
            <person name="Osoegawa K."/>
            <person name="de Jong P."/>
            <person name="Lindberg D.R."/>
            <person name="Seaver E.C."/>
            <person name="Weisblat D.A."/>
            <person name="Putnam N.H."/>
            <person name="Grigoriev I.V."/>
            <person name="Rokhsar D.S."/>
        </authorList>
    </citation>
    <scope>NUCLEOTIDE SEQUENCE</scope>
</reference>
<dbReference type="PANTHER" id="PTHR11339">
    <property type="entry name" value="EXTRACELLULAR MATRIX GLYCOPROTEIN RELATED"/>
    <property type="match status" value="1"/>
</dbReference>
<evidence type="ECO:0000313" key="3">
    <source>
        <dbReference type="EMBL" id="ESO10897.1"/>
    </source>
</evidence>
<evidence type="ECO:0000313" key="4">
    <source>
        <dbReference type="EnsemblMetazoa" id="HelroP145797"/>
    </source>
</evidence>
<dbReference type="EMBL" id="AMQM01002774">
    <property type="status" value="NOT_ANNOTATED_CDS"/>
    <property type="molecule type" value="Genomic_DNA"/>
</dbReference>
<dbReference type="InterPro" id="IPR014853">
    <property type="entry name" value="VWF/SSPO/ZAN-like_Cys-rich_dom"/>
</dbReference>
<dbReference type="InParanoid" id="T1EJN0"/>
<dbReference type="STRING" id="6412.T1EJN0"/>
<sequence length="90" mass="10525">QFNPNRADWARKKCSIITDGPLFEVCRLHITNYMDYYKNCLYDACGCDSGGDCECLCTSVATFAKECSDRGFYIKWRSQHFCRQFFNIFS</sequence>
<dbReference type="CTD" id="20196780"/>
<dbReference type="GeneID" id="20196780"/>
<dbReference type="HOGENOM" id="CLU_188789_0_0_1"/>
<dbReference type="SMART" id="SM00832">
    <property type="entry name" value="C8"/>
    <property type="match status" value="1"/>
</dbReference>
<dbReference type="PANTHER" id="PTHR11339:SF386">
    <property type="entry name" value="HEMOLECTIN, ISOFORM A"/>
    <property type="match status" value="1"/>
</dbReference>
<feature type="domain" description="VWF/SSPO/Zonadhesin-like cysteine-rich" evidence="2">
    <location>
        <begin position="7"/>
        <end position="83"/>
    </location>
</feature>
<reference evidence="4" key="3">
    <citation type="submission" date="2015-06" db="UniProtKB">
        <authorList>
            <consortium name="EnsemblMetazoa"/>
        </authorList>
    </citation>
    <scope>IDENTIFICATION</scope>
</reference>
<keyword evidence="1" id="KW-1015">Disulfide bond</keyword>
<dbReference type="AlphaFoldDB" id="T1EJN0"/>
<dbReference type="OrthoDB" id="6160329at2759"/>
<name>T1EJN0_HELRO</name>
<dbReference type="Proteomes" id="UP000015101">
    <property type="component" value="Unassembled WGS sequence"/>
</dbReference>
<dbReference type="RefSeq" id="XP_009011166.1">
    <property type="nucleotide sequence ID" value="XM_009012918.1"/>
</dbReference>
<dbReference type="eggNOG" id="KOG1216">
    <property type="taxonomic scope" value="Eukaryota"/>
</dbReference>
<dbReference type="EnsemblMetazoa" id="HelroT145797">
    <property type="protein sequence ID" value="HelroP145797"/>
    <property type="gene ID" value="HelroG145797"/>
</dbReference>
<proteinExistence type="predicted"/>
<gene>
    <name evidence="4" type="primary">20196780</name>
    <name evidence="3" type="ORF">HELRODRAFT_145797</name>
</gene>
<dbReference type="InterPro" id="IPR050780">
    <property type="entry name" value="Mucin_vWF_Thrombospondin_sf"/>
</dbReference>
<organism evidence="4 5">
    <name type="scientific">Helobdella robusta</name>
    <name type="common">Californian leech</name>
    <dbReference type="NCBI Taxonomy" id="6412"/>
    <lineage>
        <taxon>Eukaryota</taxon>
        <taxon>Metazoa</taxon>
        <taxon>Spiralia</taxon>
        <taxon>Lophotrochozoa</taxon>
        <taxon>Annelida</taxon>
        <taxon>Clitellata</taxon>
        <taxon>Hirudinea</taxon>
        <taxon>Rhynchobdellida</taxon>
        <taxon>Glossiphoniidae</taxon>
        <taxon>Helobdella</taxon>
    </lineage>
</organism>
<accession>T1EJN0</accession>
<evidence type="ECO:0000256" key="1">
    <source>
        <dbReference type="ARBA" id="ARBA00023157"/>
    </source>
</evidence>
<reference evidence="3 5" key="2">
    <citation type="journal article" date="2013" name="Nature">
        <title>Insights into bilaterian evolution from three spiralian genomes.</title>
        <authorList>
            <person name="Simakov O."/>
            <person name="Marletaz F."/>
            <person name="Cho S.J."/>
            <person name="Edsinger-Gonzales E."/>
            <person name="Havlak P."/>
            <person name="Hellsten U."/>
            <person name="Kuo D.H."/>
            <person name="Larsson T."/>
            <person name="Lv J."/>
            <person name="Arendt D."/>
            <person name="Savage R."/>
            <person name="Osoegawa K."/>
            <person name="de Jong P."/>
            <person name="Grimwood J."/>
            <person name="Chapman J.A."/>
            <person name="Shapiro H."/>
            <person name="Aerts A."/>
            <person name="Otillar R.P."/>
            <person name="Terry A.Y."/>
            <person name="Boore J.L."/>
            <person name="Grigoriev I.V."/>
            <person name="Lindberg D.R."/>
            <person name="Seaver E.C."/>
            <person name="Weisblat D.A."/>
            <person name="Putnam N.H."/>
            <person name="Rokhsar D.S."/>
        </authorList>
    </citation>
    <scope>NUCLEOTIDE SEQUENCE</scope>
</reference>
<dbReference type="EMBL" id="KB095858">
    <property type="protein sequence ID" value="ESO10897.1"/>
    <property type="molecule type" value="Genomic_DNA"/>
</dbReference>
<evidence type="ECO:0000259" key="2">
    <source>
        <dbReference type="SMART" id="SM00832"/>
    </source>
</evidence>
<evidence type="ECO:0000313" key="5">
    <source>
        <dbReference type="Proteomes" id="UP000015101"/>
    </source>
</evidence>
<protein>
    <recommendedName>
        <fullName evidence="2">VWF/SSPO/Zonadhesin-like cysteine-rich domain-containing protein</fullName>
    </recommendedName>
</protein>
<dbReference type="Pfam" id="PF08742">
    <property type="entry name" value="C8"/>
    <property type="match status" value="1"/>
</dbReference>